<dbReference type="EMBL" id="JABSTR010000011">
    <property type="protein sequence ID" value="KAH9381741.1"/>
    <property type="molecule type" value="Genomic_DNA"/>
</dbReference>
<protein>
    <submittedName>
        <fullName evidence="1">Uncharacterized protein</fullName>
    </submittedName>
</protein>
<keyword evidence="2" id="KW-1185">Reference proteome</keyword>
<accession>A0A9J6H291</accession>
<dbReference type="VEuPathDB" id="VectorBase:HLOH_051745"/>
<name>A0A9J6H291_HAELO</name>
<reference evidence="1 2" key="1">
    <citation type="journal article" date="2020" name="Cell">
        <title>Large-Scale Comparative Analyses of Tick Genomes Elucidate Their Genetic Diversity and Vector Capacities.</title>
        <authorList>
            <consortium name="Tick Genome and Microbiome Consortium (TIGMIC)"/>
            <person name="Jia N."/>
            <person name="Wang J."/>
            <person name="Shi W."/>
            <person name="Du L."/>
            <person name="Sun Y."/>
            <person name="Zhan W."/>
            <person name="Jiang J.F."/>
            <person name="Wang Q."/>
            <person name="Zhang B."/>
            <person name="Ji P."/>
            <person name="Bell-Sakyi L."/>
            <person name="Cui X.M."/>
            <person name="Yuan T.T."/>
            <person name="Jiang B.G."/>
            <person name="Yang W.F."/>
            <person name="Lam T.T."/>
            <person name="Chang Q.C."/>
            <person name="Ding S.J."/>
            <person name="Wang X.J."/>
            <person name="Zhu J.G."/>
            <person name="Ruan X.D."/>
            <person name="Zhao L."/>
            <person name="Wei J.T."/>
            <person name="Ye R.Z."/>
            <person name="Que T.C."/>
            <person name="Du C.H."/>
            <person name="Zhou Y.H."/>
            <person name="Cheng J.X."/>
            <person name="Dai P.F."/>
            <person name="Guo W.B."/>
            <person name="Han X.H."/>
            <person name="Huang E.J."/>
            <person name="Li L.F."/>
            <person name="Wei W."/>
            <person name="Gao Y.C."/>
            <person name="Liu J.Z."/>
            <person name="Shao H.Z."/>
            <person name="Wang X."/>
            <person name="Wang C.C."/>
            <person name="Yang T.C."/>
            <person name="Huo Q.B."/>
            <person name="Li W."/>
            <person name="Chen H.Y."/>
            <person name="Chen S.E."/>
            <person name="Zhou L.G."/>
            <person name="Ni X.B."/>
            <person name="Tian J.H."/>
            <person name="Sheng Y."/>
            <person name="Liu T."/>
            <person name="Pan Y.S."/>
            <person name="Xia L.Y."/>
            <person name="Li J."/>
            <person name="Zhao F."/>
            <person name="Cao W.C."/>
        </authorList>
    </citation>
    <scope>NUCLEOTIDE SEQUENCE [LARGE SCALE GENOMIC DNA]</scope>
    <source>
        <strain evidence="1">HaeL-2018</strain>
    </source>
</reference>
<organism evidence="1 2">
    <name type="scientific">Haemaphysalis longicornis</name>
    <name type="common">Bush tick</name>
    <dbReference type="NCBI Taxonomy" id="44386"/>
    <lineage>
        <taxon>Eukaryota</taxon>
        <taxon>Metazoa</taxon>
        <taxon>Ecdysozoa</taxon>
        <taxon>Arthropoda</taxon>
        <taxon>Chelicerata</taxon>
        <taxon>Arachnida</taxon>
        <taxon>Acari</taxon>
        <taxon>Parasitiformes</taxon>
        <taxon>Ixodida</taxon>
        <taxon>Ixodoidea</taxon>
        <taxon>Ixodidae</taxon>
        <taxon>Haemaphysalinae</taxon>
        <taxon>Haemaphysalis</taxon>
    </lineage>
</organism>
<sequence length="282" mass="32489">MTQLIDEGVLDPSIRTLVFYSGFDLGLSRWYNPHQIRYPYEKVIYVMLRRFDNKARKLLKKAAAERDSEGKALSFADCFAVVLLNVIMEYMSSARLPSTTECGTAMDDFLEGMKRNLTTEIKRLRMHRSTIRYYTLYLAPVHSKVYSLKHIDTWEQKDGRFERTILMTEVEAYLKDREIKVALQEKSMNEDLAELRERLNRSSASIMNVVSDAITPVAAGNGILLGDVAYLRALVMDDHRKQGYKNCRITILNDFIFYIIVTIGTRKGSPFVQALDDVCVLR</sequence>
<dbReference type="AlphaFoldDB" id="A0A9J6H291"/>
<proteinExistence type="predicted"/>
<comment type="caution">
    <text evidence="1">The sequence shown here is derived from an EMBL/GenBank/DDBJ whole genome shotgun (WGS) entry which is preliminary data.</text>
</comment>
<evidence type="ECO:0000313" key="2">
    <source>
        <dbReference type="Proteomes" id="UP000821853"/>
    </source>
</evidence>
<dbReference type="Proteomes" id="UP000821853">
    <property type="component" value="Chromosome 9"/>
</dbReference>
<evidence type="ECO:0000313" key="1">
    <source>
        <dbReference type="EMBL" id="KAH9381741.1"/>
    </source>
</evidence>
<gene>
    <name evidence="1" type="ORF">HPB48_010560</name>
</gene>